<dbReference type="RefSeq" id="XP_016589466.1">
    <property type="nucleotide sequence ID" value="XM_016729708.1"/>
</dbReference>
<dbReference type="Proteomes" id="UP000033710">
    <property type="component" value="Unassembled WGS sequence"/>
</dbReference>
<sequence>MGGIGYGGIKARAAINHRPSALGLQPSTLYPQSWLLVQSPTILSMHPSHAARYLAGKPWTAVLSFEAPLLQAYGTVARASPACTMHIVGWWSIVDGGREEDGGTLSTMGGEGT</sequence>
<comment type="caution">
    <text evidence="1">The sequence shown here is derived from an EMBL/GenBank/DDBJ whole genome shotgun (WGS) entry which is preliminary data.</text>
</comment>
<dbReference type="EMBL" id="AXCR01000006">
    <property type="protein sequence ID" value="KJR86790.1"/>
    <property type="molecule type" value="Genomic_DNA"/>
</dbReference>
<dbReference type="AlphaFoldDB" id="A0A0F2MD59"/>
<dbReference type="GeneID" id="27664985"/>
<reference evidence="1 2" key="2">
    <citation type="journal article" date="2015" name="Eukaryot. Cell">
        <title>Asexual propagation of a virulent clone complex in a human and feline outbreak of sporotrichosis.</title>
        <authorList>
            <person name="Teixeira Mde M."/>
            <person name="Rodrigues A.M."/>
            <person name="Tsui C.K."/>
            <person name="de Almeida L.G."/>
            <person name="Van Diepeningen A.D."/>
            <person name="van den Ende B.G."/>
            <person name="Fernandes G.F."/>
            <person name="Kano R."/>
            <person name="Hamelin R.C."/>
            <person name="Lopes-Bezerra L.M."/>
            <person name="Vasconcelos A.T."/>
            <person name="de Hoog S."/>
            <person name="de Camargo Z.P."/>
            <person name="Felipe M.S."/>
        </authorList>
    </citation>
    <scope>NUCLEOTIDE SEQUENCE [LARGE SCALE GENOMIC DNA]</scope>
    <source>
        <strain evidence="1 2">1099-18</strain>
    </source>
</reference>
<organism evidence="1 2">
    <name type="scientific">Sporothrix schenckii 1099-18</name>
    <dbReference type="NCBI Taxonomy" id="1397361"/>
    <lineage>
        <taxon>Eukaryota</taxon>
        <taxon>Fungi</taxon>
        <taxon>Dikarya</taxon>
        <taxon>Ascomycota</taxon>
        <taxon>Pezizomycotina</taxon>
        <taxon>Sordariomycetes</taxon>
        <taxon>Sordariomycetidae</taxon>
        <taxon>Ophiostomatales</taxon>
        <taxon>Ophiostomataceae</taxon>
        <taxon>Sporothrix</taxon>
    </lineage>
</organism>
<evidence type="ECO:0000313" key="2">
    <source>
        <dbReference type="Proteomes" id="UP000033710"/>
    </source>
</evidence>
<name>A0A0F2MD59_SPOSC</name>
<protein>
    <submittedName>
        <fullName evidence="1">Uncharacterized protein</fullName>
    </submittedName>
</protein>
<reference evidence="1 2" key="1">
    <citation type="journal article" date="2014" name="BMC Genomics">
        <title>Comparative genomics of the major fungal agents of human and animal Sporotrichosis: Sporothrix schenckii and Sporothrix brasiliensis.</title>
        <authorList>
            <person name="Teixeira M.M."/>
            <person name="de Almeida L.G."/>
            <person name="Kubitschek-Barreira P."/>
            <person name="Alves F.L."/>
            <person name="Kioshima E.S."/>
            <person name="Abadio A.K."/>
            <person name="Fernandes L."/>
            <person name="Derengowski L.S."/>
            <person name="Ferreira K.S."/>
            <person name="Souza R.C."/>
            <person name="Ruiz J.C."/>
            <person name="de Andrade N.C."/>
            <person name="Paes H.C."/>
            <person name="Nicola A.M."/>
            <person name="Albuquerque P."/>
            <person name="Gerber A.L."/>
            <person name="Martins V.P."/>
            <person name="Peconick L.D."/>
            <person name="Neto A.V."/>
            <person name="Chaucanez C.B."/>
            <person name="Silva P.A."/>
            <person name="Cunha O.L."/>
            <person name="de Oliveira F.F."/>
            <person name="dos Santos T.C."/>
            <person name="Barros A.L."/>
            <person name="Soares M.A."/>
            <person name="de Oliveira L.M."/>
            <person name="Marini M.M."/>
            <person name="Villalobos-Duno H."/>
            <person name="Cunha M.M."/>
            <person name="de Hoog S."/>
            <person name="da Silveira J.F."/>
            <person name="Henrissat B."/>
            <person name="Nino-Vega G.A."/>
            <person name="Cisalpino P.S."/>
            <person name="Mora-Montes H.M."/>
            <person name="Almeida S.R."/>
            <person name="Stajich J.E."/>
            <person name="Lopes-Bezerra L.M."/>
            <person name="Vasconcelos A.T."/>
            <person name="Felipe M.S."/>
        </authorList>
    </citation>
    <scope>NUCLEOTIDE SEQUENCE [LARGE SCALE GENOMIC DNA]</scope>
    <source>
        <strain evidence="1 2">1099-18</strain>
    </source>
</reference>
<accession>A0A0F2MD59</accession>
<evidence type="ECO:0000313" key="1">
    <source>
        <dbReference type="EMBL" id="KJR86790.1"/>
    </source>
</evidence>
<dbReference type="KEGG" id="ssck:SPSK_02845"/>
<proteinExistence type="predicted"/>
<gene>
    <name evidence="1" type="ORF">SPSK_02845</name>
</gene>
<dbReference type="VEuPathDB" id="FungiDB:SPSK_02845"/>